<gene>
    <name evidence="2" type="ORF">ALQ39_01855</name>
</gene>
<evidence type="ECO:0000259" key="1">
    <source>
        <dbReference type="Pfam" id="PF12320"/>
    </source>
</evidence>
<feature type="non-terminal residue" evidence="2">
    <location>
        <position position="1"/>
    </location>
</feature>
<dbReference type="Proteomes" id="UP000275613">
    <property type="component" value="Unassembled WGS sequence"/>
</dbReference>
<organism evidence="2 3">
    <name type="scientific">Pseudomonas amygdali pv. eriobotryae</name>
    <dbReference type="NCBI Taxonomy" id="129137"/>
    <lineage>
        <taxon>Bacteria</taxon>
        <taxon>Pseudomonadati</taxon>
        <taxon>Pseudomonadota</taxon>
        <taxon>Gammaproteobacteria</taxon>
        <taxon>Pseudomonadales</taxon>
        <taxon>Pseudomonadaceae</taxon>
        <taxon>Pseudomonas</taxon>
        <taxon>Pseudomonas amygdali</taxon>
    </lineage>
</organism>
<evidence type="ECO:0000313" key="3">
    <source>
        <dbReference type="Proteomes" id="UP000275613"/>
    </source>
</evidence>
<name>A0A3M3WCX8_PSEA0</name>
<evidence type="ECO:0000313" key="2">
    <source>
        <dbReference type="EMBL" id="RMO55632.1"/>
    </source>
</evidence>
<dbReference type="InterPro" id="IPR026843">
    <property type="entry name" value="SbcD_C"/>
</dbReference>
<dbReference type="EMBL" id="RBPV01000304">
    <property type="protein sequence ID" value="RMO55632.1"/>
    <property type="molecule type" value="Genomic_DNA"/>
</dbReference>
<comment type="caution">
    <text evidence="2">The sequence shown here is derived from an EMBL/GenBank/DDBJ whole genome shotgun (WGS) entry which is preliminary data.</text>
</comment>
<sequence>ADSDRQPWLEVRVRLDEPQPDLRNQIETALQGKAVRLVRIGAEYAGKGSADGNEGEAALIELDQLTPQELFSRAWQDNFGSEVDEQTLTDFATLLREVQQESEQP</sequence>
<keyword evidence="2" id="KW-0378">Hydrolase</keyword>
<proteinExistence type="predicted"/>
<accession>A0A3M3WCX8</accession>
<dbReference type="Pfam" id="PF12320">
    <property type="entry name" value="SbcD_C"/>
    <property type="match status" value="1"/>
</dbReference>
<keyword evidence="2" id="KW-0269">Exonuclease</keyword>
<protein>
    <submittedName>
        <fullName evidence="2">Exonuclease SbcD</fullName>
    </submittedName>
</protein>
<feature type="domain" description="Nuclease SbcCD subunit D C-terminal" evidence="1">
    <location>
        <begin position="3"/>
        <end position="77"/>
    </location>
</feature>
<reference evidence="2 3" key="1">
    <citation type="submission" date="2018-08" db="EMBL/GenBank/DDBJ databases">
        <title>Recombination of ecologically and evolutionarily significant loci maintains genetic cohesion in the Pseudomonas syringae species complex.</title>
        <authorList>
            <person name="Dillon M."/>
            <person name="Thakur S."/>
            <person name="Almeida R.N.D."/>
            <person name="Weir B.S."/>
            <person name="Guttman D.S."/>
        </authorList>
    </citation>
    <scope>NUCLEOTIDE SEQUENCE [LARGE SCALE GENOMIC DNA]</scope>
    <source>
        <strain evidence="2 3">ICMP 4316</strain>
    </source>
</reference>
<dbReference type="GO" id="GO:0004527">
    <property type="term" value="F:exonuclease activity"/>
    <property type="evidence" value="ECO:0007669"/>
    <property type="project" value="UniProtKB-KW"/>
</dbReference>
<dbReference type="AlphaFoldDB" id="A0A3M3WCX8"/>
<keyword evidence="2" id="KW-0540">Nuclease</keyword>